<dbReference type="SUPFAM" id="SSF160246">
    <property type="entry name" value="EspE N-terminal domain-like"/>
    <property type="match status" value="1"/>
</dbReference>
<reference evidence="1 2" key="1">
    <citation type="submission" date="2023-12" db="EMBL/GenBank/DDBJ databases">
        <title>Marinobacter qingdaonensis sp. nov., isolated from the intertidal sediment of Qingdao, PR China.</title>
        <authorList>
            <person name="Li Y."/>
        </authorList>
    </citation>
    <scope>NUCLEOTIDE SEQUENCE [LARGE SCALE GENOMIC DNA]</scope>
    <source>
        <strain evidence="1 2">ASW11-75</strain>
    </source>
</reference>
<organism evidence="1 2">
    <name type="scientific">Marinobacter qingdaonensis</name>
    <dbReference type="NCBI Taxonomy" id="3108486"/>
    <lineage>
        <taxon>Bacteria</taxon>
        <taxon>Pseudomonadati</taxon>
        <taxon>Pseudomonadota</taxon>
        <taxon>Gammaproteobacteria</taxon>
        <taxon>Pseudomonadales</taxon>
        <taxon>Marinobacteraceae</taxon>
        <taxon>Marinobacter</taxon>
    </lineage>
</organism>
<proteinExistence type="predicted"/>
<dbReference type="Proteomes" id="UP001305746">
    <property type="component" value="Unassembled WGS sequence"/>
</dbReference>
<evidence type="ECO:0000313" key="1">
    <source>
        <dbReference type="EMBL" id="MEA1082212.1"/>
    </source>
</evidence>
<gene>
    <name evidence="1" type="ORF">U5822_16180</name>
</gene>
<dbReference type="InterPro" id="IPR037257">
    <property type="entry name" value="T2SS_E_N_sf"/>
</dbReference>
<sequence length="245" mass="26809">MRIRQGFEEKSRLGRLLVNRGYLSETQLEDGLRLQRETGQRLGEVFIQSGWISEKELNRVLKHQSRYRNAAALVTVVALPFQPLVSFAASNSASGAQVPAEQGELYASAGLVPMDEDEMASVAGQGDPALLDRLTRVAAMVDGASGDGDSEVDVVEGIKLTANVFVPVLNFLDSDFSIAGVHYREGEERYSLRDDGALTLAFPERIEEIQMNNIRVSGSRGPSMGNVSIQDIRFAPGSQMTIYTR</sequence>
<dbReference type="RefSeq" id="WP_322856644.1">
    <property type="nucleotide sequence ID" value="NZ_JAYDCJ010000003.1"/>
</dbReference>
<evidence type="ECO:0000313" key="2">
    <source>
        <dbReference type="Proteomes" id="UP001305746"/>
    </source>
</evidence>
<accession>A0ABU5P2J5</accession>
<dbReference type="EMBL" id="JAYDCJ010000003">
    <property type="protein sequence ID" value="MEA1082212.1"/>
    <property type="molecule type" value="Genomic_DNA"/>
</dbReference>
<protein>
    <submittedName>
        <fullName evidence="1">Pilus assembly protein PilB</fullName>
    </submittedName>
</protein>
<comment type="caution">
    <text evidence="1">The sequence shown here is derived from an EMBL/GenBank/DDBJ whole genome shotgun (WGS) entry which is preliminary data.</text>
</comment>
<name>A0ABU5P2J5_9GAMM</name>
<dbReference type="Gene3D" id="1.10.40.70">
    <property type="match status" value="1"/>
</dbReference>
<keyword evidence="2" id="KW-1185">Reference proteome</keyword>